<evidence type="ECO:0000313" key="3">
    <source>
        <dbReference type="EMBL" id="OQD57369.1"/>
    </source>
</evidence>
<feature type="region of interest" description="Disordered" evidence="1">
    <location>
        <begin position="609"/>
        <end position="660"/>
    </location>
</feature>
<name>A0A1V6MY50_9ACTN</name>
<dbReference type="PANTHER" id="PTHR43681">
    <property type="entry name" value="TRANSMEMBRANE GTPASE FZO"/>
    <property type="match status" value="1"/>
</dbReference>
<sequence>MRDNVISRLRTDVLAAYPRVLDELLDELGPRQRELLARSRERLEAGTCHVVVVGEYKRGKSSLLNALVERPGLFPVDVDVATCVVSTLAWGAEERAVVHLAEPGSGGVVRQLELTHAELPVYVTEQGNPGNHKNVRLVEIQAPVPQLEGGLVVVDTPGVGSVNGEHTAATRAFLERADGLVFVCDAIEPPATYELDFLSEALEKCEVVVTAVTKVDKVRDAGPVVEGAREKLAGRTGRPADSLVIVPVSSFRKLKWLRDRGDEQLLADSGFPELGRELWGGLASASSALQLHRALDGLCDALTTAGSPLVNELAALESDASLRRIRGQVEETTARLAHLSSGSASWRTELTRRFEVDTRQARAALQDTFDALLRRYQEMVSAGGDPGSDELIGEVASGMHRALTEAHDRLAGVALQIMEDFARHTSLRLTSPEAPPPPFTPSITVPTVPLNVRSARTFDQLRAGWSTAAAGLGAGAGVALFEPFSGTIMATGLGIMGLIHGVRNHRLDLRERAERERDARLLQLVCQEIAANRRHASESFQQAYGDIAQSMVKELNAQLAAQQESLAESGRRLQEASRQTKETQTRRRGELLARQERYRRLKGELDRLRSRVDRLATRSAPPEAPPGARPGPAAPAPRSAPPATPPSAAPTHGMPGHGVPSTATVAAATVAAVAGEVVADLALDAALHALGPDVPASAAAAVTAQGATDVSAVDVLPEPPATLPESPVIDTTLPPVIGASFDPDQFDTP</sequence>
<protein>
    <recommendedName>
        <fullName evidence="2">Dynamin N-terminal domain-containing protein</fullName>
    </recommendedName>
</protein>
<dbReference type="RefSeq" id="WP_094102588.1">
    <property type="nucleotide sequence ID" value="NZ_MPOH02000005.1"/>
</dbReference>
<proteinExistence type="predicted"/>
<dbReference type="EMBL" id="MPOH02000005">
    <property type="protein sequence ID" value="OQD57369.1"/>
    <property type="molecule type" value="Genomic_DNA"/>
</dbReference>
<dbReference type="Proteomes" id="UP000184286">
    <property type="component" value="Unassembled WGS sequence"/>
</dbReference>
<organism evidence="3 4">
    <name type="scientific">Streptomyces phaeoluteigriseus</name>
    <dbReference type="NCBI Taxonomy" id="114686"/>
    <lineage>
        <taxon>Bacteria</taxon>
        <taxon>Bacillati</taxon>
        <taxon>Actinomycetota</taxon>
        <taxon>Actinomycetes</taxon>
        <taxon>Kitasatosporales</taxon>
        <taxon>Streptomycetaceae</taxon>
        <taxon>Streptomyces</taxon>
        <taxon>Streptomyces aurantiacus group</taxon>
    </lineage>
</organism>
<dbReference type="InterPro" id="IPR051943">
    <property type="entry name" value="TRAFAC_Dynamin-like_GTPase"/>
</dbReference>
<feature type="compositionally biased region" description="Pro residues" evidence="1">
    <location>
        <begin position="622"/>
        <end position="648"/>
    </location>
</feature>
<accession>A0A1V6MY50</accession>
<evidence type="ECO:0000259" key="2">
    <source>
        <dbReference type="Pfam" id="PF00350"/>
    </source>
</evidence>
<reference evidence="4" key="1">
    <citation type="submission" date="2016-11" db="EMBL/GenBank/DDBJ databases">
        <authorList>
            <person name="Schniete J.K."/>
            <person name="Salih T."/>
            <person name="Algora Gallardo L."/>
            <person name="Martinez Fernandez S."/>
            <person name="Herron P.R."/>
        </authorList>
    </citation>
    <scope>NUCLEOTIDE SEQUENCE [LARGE SCALE GENOMIC DNA]</scope>
    <source>
        <strain evidence="4">DSM 41896</strain>
    </source>
</reference>
<dbReference type="AlphaFoldDB" id="A0A1V6MY50"/>
<evidence type="ECO:0000256" key="1">
    <source>
        <dbReference type="SAM" id="MobiDB-lite"/>
    </source>
</evidence>
<feature type="region of interest" description="Disordered" evidence="1">
    <location>
        <begin position="566"/>
        <end position="595"/>
    </location>
</feature>
<dbReference type="STRING" id="114686.BM536_005210"/>
<evidence type="ECO:0000313" key="4">
    <source>
        <dbReference type="Proteomes" id="UP000184286"/>
    </source>
</evidence>
<reference evidence="3 4" key="2">
    <citation type="submission" date="2017-02" db="EMBL/GenBank/DDBJ databases">
        <title>Draft genome sequence of Streptomyces phaeoluteigriseus type strain DSM41896.</title>
        <authorList>
            <person name="Salih T.S."/>
            <person name="Algora Gallardo L."/>
            <person name="Melo Santos T."/>
            <person name="Filgueira Martinez S."/>
            <person name="Herron P.R."/>
        </authorList>
    </citation>
    <scope>NUCLEOTIDE SEQUENCE [LARGE SCALE GENOMIC DNA]</scope>
    <source>
        <strain evidence="3 4">DSM 41896</strain>
    </source>
</reference>
<dbReference type="Gene3D" id="3.40.50.300">
    <property type="entry name" value="P-loop containing nucleotide triphosphate hydrolases"/>
    <property type="match status" value="1"/>
</dbReference>
<dbReference type="Pfam" id="PF00350">
    <property type="entry name" value="Dynamin_N"/>
    <property type="match status" value="1"/>
</dbReference>
<comment type="caution">
    <text evidence="3">The sequence shown here is derived from an EMBL/GenBank/DDBJ whole genome shotgun (WGS) entry which is preliminary data.</text>
</comment>
<dbReference type="InterPro" id="IPR027417">
    <property type="entry name" value="P-loop_NTPase"/>
</dbReference>
<feature type="compositionally biased region" description="Basic and acidic residues" evidence="1">
    <location>
        <begin position="569"/>
        <end position="595"/>
    </location>
</feature>
<dbReference type="InterPro" id="IPR045063">
    <property type="entry name" value="Dynamin_N"/>
</dbReference>
<dbReference type="SUPFAM" id="SSF52540">
    <property type="entry name" value="P-loop containing nucleoside triphosphate hydrolases"/>
    <property type="match status" value="1"/>
</dbReference>
<feature type="domain" description="Dynamin N-terminal" evidence="2">
    <location>
        <begin position="50"/>
        <end position="208"/>
    </location>
</feature>
<feature type="region of interest" description="Disordered" evidence="1">
    <location>
        <begin position="719"/>
        <end position="749"/>
    </location>
</feature>
<gene>
    <name evidence="3" type="ORF">BM536_005210</name>
</gene>
<dbReference type="PANTHER" id="PTHR43681:SF1">
    <property type="entry name" value="SARCALUMENIN"/>
    <property type="match status" value="1"/>
</dbReference>
<dbReference type="OrthoDB" id="4746525at2"/>